<evidence type="ECO:0000256" key="5">
    <source>
        <dbReference type="ARBA" id="ARBA00022824"/>
    </source>
</evidence>
<comment type="subunit">
    <text evidence="8">Component of the oligosaccharyltransferase (OST) complex.</text>
</comment>
<keyword evidence="12" id="KW-1185">Reference proteome</keyword>
<dbReference type="UniPathway" id="UPA00378"/>
<dbReference type="GO" id="GO:0008250">
    <property type="term" value="C:oligosaccharyltransferase complex"/>
    <property type="evidence" value="ECO:0007669"/>
    <property type="project" value="TreeGrafter"/>
</dbReference>
<keyword evidence="7 8" id="KW-0472">Membrane</keyword>
<evidence type="ECO:0000259" key="10">
    <source>
        <dbReference type="Pfam" id="PF23358"/>
    </source>
</evidence>
<evidence type="ECO:0000256" key="7">
    <source>
        <dbReference type="ARBA" id="ARBA00023136"/>
    </source>
</evidence>
<keyword evidence="8" id="KW-0732">Signal</keyword>
<evidence type="ECO:0000256" key="3">
    <source>
        <dbReference type="ARBA" id="ARBA00008743"/>
    </source>
</evidence>
<dbReference type="EMBL" id="BACD03000032">
    <property type="protein sequence ID" value="GAO50399.1"/>
    <property type="molecule type" value="Genomic_DNA"/>
</dbReference>
<reference evidence="11 12" key="3">
    <citation type="journal article" date="2015" name="Genome Announc.">
        <title>Draft Genome Sequence of the Archiascomycetous Yeast Saitoella complicata.</title>
        <authorList>
            <person name="Yamauchi K."/>
            <person name="Kondo S."/>
            <person name="Hamamoto M."/>
            <person name="Takahashi Y."/>
            <person name="Ogura Y."/>
            <person name="Hayashi T."/>
            <person name="Nishida H."/>
        </authorList>
    </citation>
    <scope>NUCLEOTIDE SEQUENCE [LARGE SCALE GENOMIC DNA]</scope>
    <source>
        <strain evidence="11 12">NRRL Y-17804</strain>
    </source>
</reference>
<evidence type="ECO:0000256" key="4">
    <source>
        <dbReference type="ARBA" id="ARBA00022692"/>
    </source>
</evidence>
<dbReference type="Proteomes" id="UP000033140">
    <property type="component" value="Unassembled WGS sequence"/>
</dbReference>
<evidence type="ECO:0000259" key="9">
    <source>
        <dbReference type="Pfam" id="PF03345"/>
    </source>
</evidence>
<dbReference type="InterPro" id="IPR055457">
    <property type="entry name" value="OST48_N"/>
</dbReference>
<feature type="transmembrane region" description="Helical" evidence="8">
    <location>
        <begin position="405"/>
        <end position="428"/>
    </location>
</feature>
<name>A0A0E9NKN7_SAICN</name>
<feature type="domain" description="OST48 middle" evidence="10">
    <location>
        <begin position="287"/>
        <end position="427"/>
    </location>
</feature>
<dbReference type="InterPro" id="IPR055459">
    <property type="entry name" value="OST48_MD"/>
</dbReference>
<dbReference type="Pfam" id="PF23358">
    <property type="entry name" value="OST48_MD"/>
    <property type="match status" value="1"/>
</dbReference>
<feature type="signal peptide" evidence="8">
    <location>
        <begin position="1"/>
        <end position="20"/>
    </location>
</feature>
<keyword evidence="4 8" id="KW-0812">Transmembrane</keyword>
<comment type="caution">
    <text evidence="11">The sequence shown here is derived from an EMBL/GenBank/DDBJ whole genome shotgun (WGS) entry which is preliminary data.</text>
</comment>
<evidence type="ECO:0000256" key="8">
    <source>
        <dbReference type="RuleBase" id="RU361142"/>
    </source>
</evidence>
<evidence type="ECO:0000256" key="6">
    <source>
        <dbReference type="ARBA" id="ARBA00022989"/>
    </source>
</evidence>
<dbReference type="PANTHER" id="PTHR10830">
    <property type="entry name" value="DOLICHYL-DIPHOSPHOOLIGOSACCHARIDE--PROTEIN GLYCOSYLTRANSFERASE 48 KDA SUBUNIT"/>
    <property type="match status" value="1"/>
</dbReference>
<keyword evidence="6 8" id="KW-1133">Transmembrane helix</keyword>
<accession>A0A0E9NKN7</accession>
<evidence type="ECO:0000313" key="11">
    <source>
        <dbReference type="EMBL" id="GAO50399.1"/>
    </source>
</evidence>
<sequence>MRFFQMAAAVLCAAAGLVSAKSATGDRLLAVLDAGTDHADYSQFFDGLTDRHFDITFSDLKDADLALFKLDERTYDHLILFPSRSKGLGPNLAPLKLLEFVNAGGNILIATNPSSVPEQLRDFARELGVEMAERDAALVDHWSYDSSSHESHALITANGFTGNEYILSEEVRNGPPVLYSGSAHALSNSPLVVPVLSAGRTAYVYDTKEEQAASEDPWVSGTQAHLVSVLQARNNARVAVVGSMSMFSNEFIDRKEYGNAKFVRDLSGWVFAERGVVKVVRVRHHLMNETAHATNPSNYRVKNDITYAIELSEWSVGHWQPYIAEDVQLEVIMLDPYIRTTLPLLLTTPTTSVYEKSFMLPDHYGTFHFKVNYKRPGVTYIEERESVTIRHFRHDEYPRFISAAWPYYGAAAAVSLGFLGVCILWMGMSEETLSEGKKRD</sequence>
<dbReference type="OMA" id="AHDEYPR"/>
<organism evidence="11 12">
    <name type="scientific">Saitoella complicata (strain BCRC 22490 / CBS 7301 / JCM 7358 / NBRC 10748 / NRRL Y-17804)</name>
    <dbReference type="NCBI Taxonomy" id="698492"/>
    <lineage>
        <taxon>Eukaryota</taxon>
        <taxon>Fungi</taxon>
        <taxon>Dikarya</taxon>
        <taxon>Ascomycota</taxon>
        <taxon>Taphrinomycotina</taxon>
        <taxon>Taphrinomycotina incertae sedis</taxon>
        <taxon>Saitoella</taxon>
    </lineage>
</organism>
<dbReference type="GO" id="GO:0018279">
    <property type="term" value="P:protein N-linked glycosylation via asparagine"/>
    <property type="evidence" value="ECO:0007669"/>
    <property type="project" value="UniProtKB-UniRule"/>
</dbReference>
<protein>
    <recommendedName>
        <fullName evidence="8">Dolichyl-diphosphooligosaccharide--protein glycosyltransferase subunit WBP1</fullName>
        <shortName evidence="8">Oligosaccharyl transferase subunit WBP1</shortName>
    </recommendedName>
</protein>
<keyword evidence="5 8" id="KW-0256">Endoplasmic reticulum</keyword>
<feature type="domain" description="OST48 N-terminal" evidence="9">
    <location>
        <begin position="27"/>
        <end position="270"/>
    </location>
</feature>
<evidence type="ECO:0000256" key="1">
    <source>
        <dbReference type="ARBA" id="ARBA00004479"/>
    </source>
</evidence>
<dbReference type="AlphaFoldDB" id="A0A0E9NKN7"/>
<evidence type="ECO:0000313" key="12">
    <source>
        <dbReference type="Proteomes" id="UP000033140"/>
    </source>
</evidence>
<comment type="function">
    <text evidence="8">Subunit of the oligosaccharyl transferase (OST) complex that catalyzes the initial transfer of a defined glycan (Glc(3)Man(9)GlcNAc(2) in eukaryotes) from the lipid carrier dolichol-pyrophosphate to an asparagine residue within an Asn-X-Ser/Thr consensus motif in nascent polypeptide chains, the first step in protein N-glycosylation. N-glycosylation occurs cotranslationally and the complex associates with the Sec61 complex at the channel-forming translocon complex that mediates protein translocation across the endoplasmic reticulum (ER).</text>
</comment>
<reference evidence="11 12" key="2">
    <citation type="journal article" date="2014" name="J. Gen. Appl. Microbiol.">
        <title>The early diverging ascomycetous budding yeast Saitoella complicata has three histone deacetylases belonging to the Clr6, Hos2, and Rpd3 lineages.</title>
        <authorList>
            <person name="Nishida H."/>
            <person name="Matsumoto T."/>
            <person name="Kondo S."/>
            <person name="Hamamoto M."/>
            <person name="Yoshikawa H."/>
        </authorList>
    </citation>
    <scope>NUCLEOTIDE SEQUENCE [LARGE SCALE GENOMIC DNA]</scope>
    <source>
        <strain evidence="11 12">NRRL Y-17804</strain>
    </source>
</reference>
<dbReference type="PANTHER" id="PTHR10830:SF0">
    <property type="entry name" value="DOLICHYL-DIPHOSPHOOLIGOSACCHARIDE--PROTEIN GLYCOSYLTRANSFERASE 48 KDA SUBUNIT"/>
    <property type="match status" value="1"/>
</dbReference>
<feature type="chain" id="PRO_5005116848" description="Dolichyl-diphosphooligosaccharide--protein glycosyltransferase subunit WBP1" evidence="8">
    <location>
        <begin position="21"/>
        <end position="440"/>
    </location>
</feature>
<dbReference type="InterPro" id="IPR005013">
    <property type="entry name" value="DDOST_48_kDa_subunit"/>
</dbReference>
<reference evidence="11 12" key="1">
    <citation type="journal article" date="2011" name="J. Gen. Appl. Microbiol.">
        <title>Draft genome sequencing of the enigmatic yeast Saitoella complicata.</title>
        <authorList>
            <person name="Nishida H."/>
            <person name="Hamamoto M."/>
            <person name="Sugiyama J."/>
        </authorList>
    </citation>
    <scope>NUCLEOTIDE SEQUENCE [LARGE SCALE GENOMIC DNA]</scope>
    <source>
        <strain evidence="11 12">NRRL Y-17804</strain>
    </source>
</reference>
<comment type="pathway">
    <text evidence="2 8">Protein modification; protein glycosylation.</text>
</comment>
<dbReference type="Pfam" id="PF03345">
    <property type="entry name" value="OST48_N"/>
    <property type="match status" value="1"/>
</dbReference>
<dbReference type="STRING" id="698492.A0A0E9NKN7"/>
<proteinExistence type="inferred from homology"/>
<comment type="similarity">
    <text evidence="3 8">Belongs to the DDOST 48 kDa subunit family.</text>
</comment>
<evidence type="ECO:0000256" key="2">
    <source>
        <dbReference type="ARBA" id="ARBA00004922"/>
    </source>
</evidence>
<comment type="subcellular location">
    <subcellularLocation>
        <location evidence="8">Endoplasmic reticulum membrane</location>
        <topology evidence="8">Single-pass type I membrane protein</topology>
    </subcellularLocation>
    <subcellularLocation>
        <location evidence="1">Membrane</location>
        <topology evidence="1">Single-pass type I membrane protein</topology>
    </subcellularLocation>
</comment>
<gene>
    <name evidence="11" type="ORF">G7K_4525-t1</name>
</gene>